<sequence>MPPIRRSNLGRRTRNATNQANYRSNSQTREARASLNRAAFSYDVSIDYSNYQCVVIGSMNSVCSHCKALKYKNEANGLCCANGKVKLIPLDPPPEPLYSLVSGIGTDSIHFLTNIQQYNNCFQMTSFGATNVVRENFMPTFKIQGQIYHKAGSLLPVSDSDNKFLQIYFMGNSPQEIDLRCAHNNLVKRSIVEQLQTLFHQHNQLIILFKTALDLMPSDNHKIVIRADKTPAGQHTRRFNAPTIDEVAIVVVGENLESRDIVLRRRNDQLQRIKETHRSYDALQYPIIFWQGEDGYDFSIKMINPIAGSETNKKVSSMNYYSYRLMIRENEDNHILKCRRLYHKYVVDMYVKIETERLTFIRLNQTKLRSEEYIHLRDAINTDGNAQNVGRMTILPATYIGSPRHMHEYAQDAMSYVRHYGTADLFITFTCNPQWIEINQELFSGQSPIDRHDITARVFRQKLKSLMDFIVKHNVFGETRCWMYSVEWQKRGLPHAHILIWLVENIRPNEVDAVISAEIPNVQVDPGLHEVVIKNMIHGPCGTLNQNSPCMMDGKCSKRYPRTLISETITGNDGYPLYRRRSTADNGKSTIVKLNQQDIEIDNRWIVPYSPILSKTFKAHINVESCHSVKFIKYICIYVAKGSDMAVIGIGAENSNDEVTQYQMGRYVSSNEAVWRIFSFPIHERHLSVVHLAVHLENGQRVYFTAQNAVQRAAQPPSTTLTSFFETCQNDDFAQTLLYSEMPKYYTWNQSSRRFIRRKQGKPVPGYTDVYSTDAIGRIYSVHLSNDECFYLRLLLVNVRGPTSFQQLRTVDGELCVSYREACQRLQLLENDAHWDQTLNDAVISSHAHQIRTLFSIIISTCFPSNPIDLWIKYKDYMCDDILYQIQNRMGNPNIQISEEIYNEALISIEDMCLIMSNKLLIQLGLTALNRPMHDAFNQELHRERLYDLNDLKELIQTNLPLLNEQQKYVFETLMKVTNDETGGIYFLDAPGGTGKTFLISLILATIRSQNKIALALASSGIAATLLEGGRTAHSALKLPLNMHSNETPTCNVSKNSAMAKVLQQCKLIVWDECTMAHKKSLEALDRTLKDLRSNNNRFGGAMILLAGDFRQTLPVIPRSTPADELNACLKSSSLWKHVKVLHLSKNMRVELQNDQSGNIFSKQLIDIGNGKFPIDMLTGCINFPLSFCQLTRSKDELIQKVFPDVSQNYRNHDWLSERAILAAKNIDVNELNFKIQEQITGELMIYKSVDSATNQDDVVNYPPEFLNSLDLPGLPPHNLQLKVGSVVIMLRNINQPRLCNGTRLAIKKLLNNVIEATILKGKYKGEDVLIPRIPMIPTDVPFEFKRLQFPVRLAFAMTINKSQGQSLSVCGINLENPCFSHGQLYVACSRVGKPSDLFIYAPGNQTRNIVYHKVLQ</sequence>
<organism evidence="6 7">
    <name type="scientific">Aphis gossypii</name>
    <name type="common">Cotton aphid</name>
    <dbReference type="NCBI Taxonomy" id="80765"/>
    <lineage>
        <taxon>Eukaryota</taxon>
        <taxon>Metazoa</taxon>
        <taxon>Ecdysozoa</taxon>
        <taxon>Arthropoda</taxon>
        <taxon>Hexapoda</taxon>
        <taxon>Insecta</taxon>
        <taxon>Pterygota</taxon>
        <taxon>Neoptera</taxon>
        <taxon>Paraneoptera</taxon>
        <taxon>Hemiptera</taxon>
        <taxon>Sternorrhyncha</taxon>
        <taxon>Aphidomorpha</taxon>
        <taxon>Aphidoidea</taxon>
        <taxon>Aphididae</taxon>
        <taxon>Aphidini</taxon>
        <taxon>Aphis</taxon>
        <taxon>Aphis</taxon>
    </lineage>
</organism>
<dbReference type="GO" id="GO:0043139">
    <property type="term" value="F:5'-3' DNA helicase activity"/>
    <property type="evidence" value="ECO:0007669"/>
    <property type="project" value="UniProtKB-EC"/>
</dbReference>
<dbReference type="GO" id="GO:0005524">
    <property type="term" value="F:ATP binding"/>
    <property type="evidence" value="ECO:0007669"/>
    <property type="project" value="UniProtKB-KW"/>
</dbReference>
<dbReference type="Gene3D" id="3.40.50.300">
    <property type="entry name" value="P-loop containing nucleotide triphosphate hydrolases"/>
    <property type="match status" value="1"/>
</dbReference>
<feature type="region of interest" description="Disordered" evidence="2">
    <location>
        <begin position="1"/>
        <end position="29"/>
    </location>
</feature>
<dbReference type="InterPro" id="IPR010285">
    <property type="entry name" value="DNA_helicase_pif1-like_DEAD"/>
</dbReference>
<evidence type="ECO:0000313" key="7">
    <source>
        <dbReference type="Proteomes" id="UP001154329"/>
    </source>
</evidence>
<dbReference type="Pfam" id="PF05970">
    <property type="entry name" value="PIF1"/>
    <property type="match status" value="1"/>
</dbReference>
<keyword evidence="1" id="KW-0233">DNA recombination</keyword>
<dbReference type="Pfam" id="PF21530">
    <property type="entry name" value="Pif1_2B_dom"/>
    <property type="match status" value="1"/>
</dbReference>
<dbReference type="PANTHER" id="PTHR10492:SF57">
    <property type="entry name" value="ATP-DEPENDENT DNA HELICASE"/>
    <property type="match status" value="1"/>
</dbReference>
<evidence type="ECO:0000259" key="4">
    <source>
        <dbReference type="Pfam" id="PF14214"/>
    </source>
</evidence>
<feature type="domain" description="Helitron helicase-like" evidence="4">
    <location>
        <begin position="320"/>
        <end position="500"/>
    </location>
</feature>
<protein>
    <recommendedName>
        <fullName evidence="1">ATP-dependent DNA helicase</fullName>
        <ecNumber evidence="1">5.6.2.3</ecNumber>
    </recommendedName>
</protein>
<keyword evidence="1" id="KW-0067">ATP-binding</keyword>
<dbReference type="InterPro" id="IPR049163">
    <property type="entry name" value="Pif1-like_2B_dom"/>
</dbReference>
<dbReference type="GO" id="GO:0006281">
    <property type="term" value="P:DNA repair"/>
    <property type="evidence" value="ECO:0007669"/>
    <property type="project" value="UniProtKB-KW"/>
</dbReference>
<accession>A0A9P0J392</accession>
<comment type="catalytic activity">
    <reaction evidence="1">
        <text>ATP + H2O = ADP + phosphate + H(+)</text>
        <dbReference type="Rhea" id="RHEA:13065"/>
        <dbReference type="ChEBI" id="CHEBI:15377"/>
        <dbReference type="ChEBI" id="CHEBI:15378"/>
        <dbReference type="ChEBI" id="CHEBI:30616"/>
        <dbReference type="ChEBI" id="CHEBI:43474"/>
        <dbReference type="ChEBI" id="CHEBI:456216"/>
        <dbReference type="EC" id="5.6.2.3"/>
    </reaction>
</comment>
<reference evidence="6" key="1">
    <citation type="submission" date="2022-02" db="EMBL/GenBank/DDBJ databases">
        <authorList>
            <person name="King R."/>
        </authorList>
    </citation>
    <scope>NUCLEOTIDE SEQUENCE</scope>
</reference>
<dbReference type="GO" id="GO:0016787">
    <property type="term" value="F:hydrolase activity"/>
    <property type="evidence" value="ECO:0007669"/>
    <property type="project" value="UniProtKB-KW"/>
</dbReference>
<name>A0A9P0J392_APHGO</name>
<dbReference type="PANTHER" id="PTHR10492">
    <property type="match status" value="1"/>
</dbReference>
<keyword evidence="1" id="KW-0347">Helicase</keyword>
<dbReference type="InterPro" id="IPR025476">
    <property type="entry name" value="Helitron_helicase-like"/>
</dbReference>
<evidence type="ECO:0000259" key="5">
    <source>
        <dbReference type="Pfam" id="PF21530"/>
    </source>
</evidence>
<keyword evidence="1" id="KW-0234">DNA repair</keyword>
<reference evidence="6" key="2">
    <citation type="submission" date="2022-10" db="EMBL/GenBank/DDBJ databases">
        <authorList>
            <consortium name="ENA_rothamsted_submissions"/>
            <consortium name="culmorum"/>
            <person name="King R."/>
        </authorList>
    </citation>
    <scope>NUCLEOTIDE SEQUENCE</scope>
</reference>
<evidence type="ECO:0000313" key="6">
    <source>
        <dbReference type="EMBL" id="CAH1725931.1"/>
    </source>
</evidence>
<feature type="domain" description="DNA helicase Pif1-like DEAD-box helicase" evidence="3">
    <location>
        <begin position="963"/>
        <end position="1173"/>
    </location>
</feature>
<dbReference type="Pfam" id="PF14214">
    <property type="entry name" value="Helitron_like_N"/>
    <property type="match status" value="1"/>
</dbReference>
<dbReference type="EC" id="5.6.2.3" evidence="1"/>
<comment type="similarity">
    <text evidence="1">Belongs to the helicase family.</text>
</comment>
<feature type="domain" description="DNA helicase Pif1-like 2B" evidence="5">
    <location>
        <begin position="1265"/>
        <end position="1310"/>
    </location>
</feature>
<evidence type="ECO:0000256" key="2">
    <source>
        <dbReference type="SAM" id="MobiDB-lite"/>
    </source>
</evidence>
<keyword evidence="1" id="KW-0378">Hydrolase</keyword>
<gene>
    <name evidence="6" type="ORF">APHIGO_LOCUS6924</name>
</gene>
<dbReference type="SUPFAM" id="SSF52540">
    <property type="entry name" value="P-loop containing nucleoside triphosphate hydrolases"/>
    <property type="match status" value="2"/>
</dbReference>
<evidence type="ECO:0000259" key="3">
    <source>
        <dbReference type="Pfam" id="PF05970"/>
    </source>
</evidence>
<dbReference type="Proteomes" id="UP001154329">
    <property type="component" value="Chromosome 2"/>
</dbReference>
<keyword evidence="1" id="KW-0227">DNA damage</keyword>
<keyword evidence="7" id="KW-1185">Reference proteome</keyword>
<evidence type="ECO:0000256" key="1">
    <source>
        <dbReference type="RuleBase" id="RU363044"/>
    </source>
</evidence>
<comment type="cofactor">
    <cofactor evidence="1">
        <name>Mg(2+)</name>
        <dbReference type="ChEBI" id="CHEBI:18420"/>
    </cofactor>
</comment>
<dbReference type="EMBL" id="OU899035">
    <property type="protein sequence ID" value="CAH1725931.1"/>
    <property type="molecule type" value="Genomic_DNA"/>
</dbReference>
<dbReference type="InterPro" id="IPR027417">
    <property type="entry name" value="P-loop_NTPase"/>
</dbReference>
<dbReference type="GO" id="GO:0006310">
    <property type="term" value="P:DNA recombination"/>
    <property type="evidence" value="ECO:0007669"/>
    <property type="project" value="UniProtKB-KW"/>
</dbReference>
<keyword evidence="1" id="KW-0547">Nucleotide-binding</keyword>
<proteinExistence type="inferred from homology"/>
<feature type="compositionally biased region" description="Polar residues" evidence="2">
    <location>
        <begin position="15"/>
        <end position="28"/>
    </location>
</feature>
<dbReference type="GO" id="GO:0000723">
    <property type="term" value="P:telomere maintenance"/>
    <property type="evidence" value="ECO:0007669"/>
    <property type="project" value="InterPro"/>
</dbReference>